<name>A0A9P7GLV2_9AGAR</name>
<accession>A0A9P7GLV2</accession>
<organism evidence="3 4">
    <name type="scientific">Sphagnurus paluster</name>
    <dbReference type="NCBI Taxonomy" id="117069"/>
    <lineage>
        <taxon>Eukaryota</taxon>
        <taxon>Fungi</taxon>
        <taxon>Dikarya</taxon>
        <taxon>Basidiomycota</taxon>
        <taxon>Agaricomycotina</taxon>
        <taxon>Agaricomycetes</taxon>
        <taxon>Agaricomycetidae</taxon>
        <taxon>Agaricales</taxon>
        <taxon>Tricholomatineae</taxon>
        <taxon>Lyophyllaceae</taxon>
        <taxon>Sphagnurus</taxon>
    </lineage>
</organism>
<dbReference type="EMBL" id="JABCKI010000125">
    <property type="protein sequence ID" value="KAG5652463.1"/>
    <property type="molecule type" value="Genomic_DNA"/>
</dbReference>
<feature type="compositionally biased region" description="Basic and acidic residues" evidence="1">
    <location>
        <begin position="1"/>
        <end position="10"/>
    </location>
</feature>
<proteinExistence type="predicted"/>
<gene>
    <name evidence="3" type="ORF">H0H81_004959</name>
</gene>
<reference evidence="3" key="1">
    <citation type="submission" date="2021-02" db="EMBL/GenBank/DDBJ databases">
        <authorList>
            <person name="Nieuwenhuis M."/>
            <person name="Van De Peppel L.J.J."/>
        </authorList>
    </citation>
    <scope>NUCLEOTIDE SEQUENCE</scope>
    <source>
        <strain evidence="3">D49</strain>
    </source>
</reference>
<sequence>MPGKHVRFEDVPSTPSLTYTPSNLSSTGPITPPPLSYHGSPYASKPLPALASRIHPLLSGSDAQTLRHDISLPLDLSRIPDHILNEPATEPPLPYMIITCAHLPREWEFRVLSTRTKQGTFVTVGGVISALYANLRFGVEFANQGAYEAMVPSDHDRRMINAAWKRRYTRIWDAKSQEEERKKGLKRIDFLKDRNTFAGLAATRHGPEIWELVVS</sequence>
<dbReference type="Pfam" id="PF20415">
    <property type="entry name" value="DUF6699"/>
    <property type="match status" value="1"/>
</dbReference>
<evidence type="ECO:0000256" key="1">
    <source>
        <dbReference type="SAM" id="MobiDB-lite"/>
    </source>
</evidence>
<dbReference type="Proteomes" id="UP000717328">
    <property type="component" value="Unassembled WGS sequence"/>
</dbReference>
<feature type="compositionally biased region" description="Polar residues" evidence="1">
    <location>
        <begin position="13"/>
        <end position="29"/>
    </location>
</feature>
<feature type="region of interest" description="Disordered" evidence="1">
    <location>
        <begin position="1"/>
        <end position="37"/>
    </location>
</feature>
<reference evidence="3" key="2">
    <citation type="submission" date="2021-10" db="EMBL/GenBank/DDBJ databases">
        <title>Phylogenomics reveals ancestral predisposition of the termite-cultivated fungus Termitomyces towards a domesticated lifestyle.</title>
        <authorList>
            <person name="Auxier B."/>
            <person name="Grum-Grzhimaylo A."/>
            <person name="Cardenas M.E."/>
            <person name="Lodge J.D."/>
            <person name="Laessoe T."/>
            <person name="Pedersen O."/>
            <person name="Smith M.E."/>
            <person name="Kuyper T.W."/>
            <person name="Franco-Molano E.A."/>
            <person name="Baroni T.J."/>
            <person name="Aanen D.K."/>
        </authorList>
    </citation>
    <scope>NUCLEOTIDE SEQUENCE</scope>
    <source>
        <strain evidence="3">D49</strain>
    </source>
</reference>
<evidence type="ECO:0000259" key="2">
    <source>
        <dbReference type="Pfam" id="PF20415"/>
    </source>
</evidence>
<dbReference type="InterPro" id="IPR046522">
    <property type="entry name" value="DUF6699"/>
</dbReference>
<dbReference type="OrthoDB" id="3172906at2759"/>
<evidence type="ECO:0000313" key="3">
    <source>
        <dbReference type="EMBL" id="KAG5652463.1"/>
    </source>
</evidence>
<evidence type="ECO:0000313" key="4">
    <source>
        <dbReference type="Proteomes" id="UP000717328"/>
    </source>
</evidence>
<feature type="domain" description="DUF6699" evidence="2">
    <location>
        <begin position="66"/>
        <end position="204"/>
    </location>
</feature>
<keyword evidence="4" id="KW-1185">Reference proteome</keyword>
<protein>
    <recommendedName>
        <fullName evidence="2">DUF6699 domain-containing protein</fullName>
    </recommendedName>
</protein>
<dbReference type="AlphaFoldDB" id="A0A9P7GLV2"/>
<comment type="caution">
    <text evidence="3">The sequence shown here is derived from an EMBL/GenBank/DDBJ whole genome shotgun (WGS) entry which is preliminary data.</text>
</comment>